<name>A0ABV7YQ82_9ACTN</name>
<evidence type="ECO:0000256" key="4">
    <source>
        <dbReference type="ARBA" id="ARBA00023163"/>
    </source>
</evidence>
<feature type="domain" description="Bacterial transcriptional activator" evidence="6">
    <location>
        <begin position="131"/>
        <end position="277"/>
    </location>
</feature>
<gene>
    <name evidence="7" type="ORF">ACFOUW_38910</name>
</gene>
<dbReference type="Gene3D" id="1.10.10.10">
    <property type="entry name" value="Winged helix-like DNA-binding domain superfamily/Winged helix DNA-binding domain"/>
    <property type="match status" value="1"/>
</dbReference>
<comment type="similarity">
    <text evidence="1">Belongs to the AfsR/DnrI/RedD regulatory family.</text>
</comment>
<keyword evidence="4" id="KW-0804">Transcription</keyword>
<dbReference type="SUPFAM" id="SSF48452">
    <property type="entry name" value="TPR-like"/>
    <property type="match status" value="1"/>
</dbReference>
<feature type="domain" description="OmpR/PhoB-type" evidence="5">
    <location>
        <begin position="55"/>
        <end position="125"/>
    </location>
</feature>
<dbReference type="Gene3D" id="1.25.40.10">
    <property type="entry name" value="Tetratricopeptide repeat domain"/>
    <property type="match status" value="1"/>
</dbReference>
<dbReference type="PANTHER" id="PTHR35807:SF1">
    <property type="entry name" value="TRANSCRIPTIONAL REGULATOR REDD"/>
    <property type="match status" value="1"/>
</dbReference>
<evidence type="ECO:0000256" key="1">
    <source>
        <dbReference type="ARBA" id="ARBA00005820"/>
    </source>
</evidence>
<organism evidence="7 8">
    <name type="scientific">Tenggerimyces flavus</name>
    <dbReference type="NCBI Taxonomy" id="1708749"/>
    <lineage>
        <taxon>Bacteria</taxon>
        <taxon>Bacillati</taxon>
        <taxon>Actinomycetota</taxon>
        <taxon>Actinomycetes</taxon>
        <taxon>Propionibacteriales</taxon>
        <taxon>Nocardioidaceae</taxon>
        <taxon>Tenggerimyces</taxon>
    </lineage>
</organism>
<dbReference type="InterPro" id="IPR001867">
    <property type="entry name" value="OmpR/PhoB-type_DNA-bd"/>
</dbReference>
<keyword evidence="2" id="KW-0805">Transcription regulation</keyword>
<dbReference type="SMART" id="SM00862">
    <property type="entry name" value="Trans_reg_C"/>
    <property type="match status" value="1"/>
</dbReference>
<dbReference type="InterPro" id="IPR016032">
    <property type="entry name" value="Sig_transdc_resp-reg_C-effctor"/>
</dbReference>
<dbReference type="InterPro" id="IPR036388">
    <property type="entry name" value="WH-like_DNA-bd_sf"/>
</dbReference>
<reference evidence="8" key="1">
    <citation type="journal article" date="2019" name="Int. J. Syst. Evol. Microbiol.">
        <title>The Global Catalogue of Microorganisms (GCM) 10K type strain sequencing project: providing services to taxonomists for standard genome sequencing and annotation.</title>
        <authorList>
            <consortium name="The Broad Institute Genomics Platform"/>
            <consortium name="The Broad Institute Genome Sequencing Center for Infectious Disease"/>
            <person name="Wu L."/>
            <person name="Ma J."/>
        </authorList>
    </citation>
    <scope>NUCLEOTIDE SEQUENCE [LARGE SCALE GENOMIC DNA]</scope>
    <source>
        <strain evidence="8">CGMCC 4.7241</strain>
    </source>
</reference>
<evidence type="ECO:0000259" key="6">
    <source>
        <dbReference type="SMART" id="SM01043"/>
    </source>
</evidence>
<evidence type="ECO:0000256" key="3">
    <source>
        <dbReference type="ARBA" id="ARBA00023125"/>
    </source>
</evidence>
<dbReference type="InterPro" id="IPR051677">
    <property type="entry name" value="AfsR-DnrI-RedD_regulator"/>
</dbReference>
<dbReference type="RefSeq" id="WP_205116048.1">
    <property type="nucleotide sequence ID" value="NZ_JAFBCM010000001.1"/>
</dbReference>
<sequence>MSGGNVRWGRQGIVERHTRPVCRGAAIRPRTDPPAVVVQVIGPLTVVLAGQVRPPAEVGSRKGRTLLALLAVERGCVVGVDRLVDVVWEDRPPRRPEASAATLVSRLRGVLGQFAVVGGRSGYRLGERVQVDLYEVVRLVTRSEAALAVGDPAHALQPARSALRSLQRGLVLSDQGCADWAEPARAFHGELCRRARHAVAGAACAVGDVRLAQSTAMSALVVDPLDETACRLLMRAHARAGEPARALRAYEKFRQSLAADLGVDPASVTRELHLAILRS</sequence>
<dbReference type="Proteomes" id="UP001595699">
    <property type="component" value="Unassembled WGS sequence"/>
</dbReference>
<protein>
    <submittedName>
        <fullName evidence="7">BTAD domain-containing putative transcriptional regulator</fullName>
    </submittedName>
</protein>
<evidence type="ECO:0000259" key="5">
    <source>
        <dbReference type="SMART" id="SM00862"/>
    </source>
</evidence>
<evidence type="ECO:0000256" key="2">
    <source>
        <dbReference type="ARBA" id="ARBA00023015"/>
    </source>
</evidence>
<proteinExistence type="inferred from homology"/>
<accession>A0ABV7YQ82</accession>
<dbReference type="InterPro" id="IPR005158">
    <property type="entry name" value="BTAD"/>
</dbReference>
<evidence type="ECO:0000313" key="8">
    <source>
        <dbReference type="Proteomes" id="UP001595699"/>
    </source>
</evidence>
<dbReference type="EMBL" id="JBHRZH010000062">
    <property type="protein sequence ID" value="MFC3766851.1"/>
    <property type="molecule type" value="Genomic_DNA"/>
</dbReference>
<dbReference type="InterPro" id="IPR011990">
    <property type="entry name" value="TPR-like_helical_dom_sf"/>
</dbReference>
<keyword evidence="8" id="KW-1185">Reference proteome</keyword>
<dbReference type="Pfam" id="PF03704">
    <property type="entry name" value="BTAD"/>
    <property type="match status" value="1"/>
</dbReference>
<dbReference type="PANTHER" id="PTHR35807">
    <property type="entry name" value="TRANSCRIPTIONAL REGULATOR REDD-RELATED"/>
    <property type="match status" value="1"/>
</dbReference>
<evidence type="ECO:0000313" key="7">
    <source>
        <dbReference type="EMBL" id="MFC3766851.1"/>
    </source>
</evidence>
<dbReference type="SUPFAM" id="SSF46894">
    <property type="entry name" value="C-terminal effector domain of the bipartite response regulators"/>
    <property type="match status" value="1"/>
</dbReference>
<comment type="caution">
    <text evidence="7">The sequence shown here is derived from an EMBL/GenBank/DDBJ whole genome shotgun (WGS) entry which is preliminary data.</text>
</comment>
<dbReference type="SMART" id="SM01043">
    <property type="entry name" value="BTAD"/>
    <property type="match status" value="1"/>
</dbReference>
<keyword evidence="3" id="KW-0238">DNA-binding</keyword>